<evidence type="ECO:0000256" key="1">
    <source>
        <dbReference type="ARBA" id="ARBA00004651"/>
    </source>
</evidence>
<feature type="transmembrane region" description="Helical" evidence="7">
    <location>
        <begin position="322"/>
        <end position="341"/>
    </location>
</feature>
<gene>
    <name evidence="8" type="ORF">H9977_02190</name>
</gene>
<dbReference type="InterPro" id="IPR048279">
    <property type="entry name" value="MdtK-like"/>
</dbReference>
<feature type="transmembrane region" description="Helical" evidence="7">
    <location>
        <begin position="353"/>
        <end position="369"/>
    </location>
</feature>
<name>A0A9D1X9F4_9BACT</name>
<protein>
    <submittedName>
        <fullName evidence="8">MATE family efflux transporter</fullName>
    </submittedName>
</protein>
<dbReference type="PANTHER" id="PTHR42925:SF1">
    <property type="entry name" value="VIRULENCE FACTOR MVIN"/>
    <property type="match status" value="1"/>
</dbReference>
<organism evidence="8 9">
    <name type="scientific">Candidatus Parabacteroides intestinipullorum</name>
    <dbReference type="NCBI Taxonomy" id="2838723"/>
    <lineage>
        <taxon>Bacteria</taxon>
        <taxon>Pseudomonadati</taxon>
        <taxon>Bacteroidota</taxon>
        <taxon>Bacteroidia</taxon>
        <taxon>Bacteroidales</taxon>
        <taxon>Tannerellaceae</taxon>
        <taxon>Parabacteroides</taxon>
    </lineage>
</organism>
<feature type="transmembrane region" description="Helical" evidence="7">
    <location>
        <begin position="136"/>
        <end position="158"/>
    </location>
</feature>
<evidence type="ECO:0000256" key="7">
    <source>
        <dbReference type="SAM" id="Phobius"/>
    </source>
</evidence>
<dbReference type="EMBL" id="DXEL01000021">
    <property type="protein sequence ID" value="HIX73850.1"/>
    <property type="molecule type" value="Genomic_DNA"/>
</dbReference>
<keyword evidence="5 7" id="KW-1133">Transmembrane helix</keyword>
<dbReference type="GO" id="GO:0015297">
    <property type="term" value="F:antiporter activity"/>
    <property type="evidence" value="ECO:0007669"/>
    <property type="project" value="InterPro"/>
</dbReference>
<dbReference type="GO" id="GO:0042910">
    <property type="term" value="F:xenobiotic transmembrane transporter activity"/>
    <property type="evidence" value="ECO:0007669"/>
    <property type="project" value="InterPro"/>
</dbReference>
<evidence type="ECO:0000313" key="9">
    <source>
        <dbReference type="Proteomes" id="UP000886740"/>
    </source>
</evidence>
<keyword evidence="6 7" id="KW-0472">Membrane</keyword>
<feature type="transmembrane region" description="Helical" evidence="7">
    <location>
        <begin position="200"/>
        <end position="220"/>
    </location>
</feature>
<sequence>MRNRFGLLPGSNTLKGKLFKLIGPIFLETLLTLTLGVVDTLMLSHHSDDAVAAVGVVNQLLNMVFLLFNITTTGTAVMCALYFGARNEKSFVQVVGTSLLFNAAVGLVISALLLFGGERMLVWMDLRPDLMPDAVAYMRIVGGFGFFQAVNFTISAVLRAANRPHYAMQVVLMINILNIFGNYSLIFGHFGFPALGVEGAAISTSVCRGIAMLLLFLILFKRLVRRMPLAYFRPFPFDKLKSVLKVGMPSAIEQISYDSSQVMVVYFINMLGNEVLAARVYVMNIVIIGYIFSLAMAQATSICTGNLVGAQKKRTAYLLSWYGWRWSLLVTFIASVSVYLLGRPLLGIFTENQEIITIAMGALLVDVLLEHGRATVLLFLFCLRSVGDVVVPVIIEIFCMWIFAVSCGYLFGIALGLGLAGMWFAFALDECSRGIVLCLRWRTQKWKRRELIERSVA</sequence>
<comment type="caution">
    <text evidence="8">The sequence shown here is derived from an EMBL/GenBank/DDBJ whole genome shotgun (WGS) entry which is preliminary data.</text>
</comment>
<dbReference type="AlphaFoldDB" id="A0A9D1X9F4"/>
<evidence type="ECO:0000256" key="3">
    <source>
        <dbReference type="ARBA" id="ARBA00022475"/>
    </source>
</evidence>
<feature type="transmembrane region" description="Helical" evidence="7">
    <location>
        <begin position="63"/>
        <end position="84"/>
    </location>
</feature>
<dbReference type="GO" id="GO:0005886">
    <property type="term" value="C:plasma membrane"/>
    <property type="evidence" value="ECO:0007669"/>
    <property type="project" value="UniProtKB-SubCell"/>
</dbReference>
<feature type="transmembrane region" description="Helical" evidence="7">
    <location>
        <begin position="170"/>
        <end position="188"/>
    </location>
</feature>
<keyword evidence="4 7" id="KW-0812">Transmembrane</keyword>
<feature type="transmembrane region" description="Helical" evidence="7">
    <location>
        <begin position="21"/>
        <end position="43"/>
    </location>
</feature>
<feature type="transmembrane region" description="Helical" evidence="7">
    <location>
        <begin position="287"/>
        <end position="310"/>
    </location>
</feature>
<evidence type="ECO:0000256" key="5">
    <source>
        <dbReference type="ARBA" id="ARBA00022989"/>
    </source>
</evidence>
<reference evidence="8" key="2">
    <citation type="submission" date="2021-04" db="EMBL/GenBank/DDBJ databases">
        <authorList>
            <person name="Gilroy R."/>
        </authorList>
    </citation>
    <scope>NUCLEOTIDE SEQUENCE</scope>
    <source>
        <strain evidence="8">ChiGjej6B6-14162</strain>
    </source>
</reference>
<evidence type="ECO:0000256" key="2">
    <source>
        <dbReference type="ARBA" id="ARBA00022448"/>
    </source>
</evidence>
<accession>A0A9D1X9F4</accession>
<evidence type="ECO:0000256" key="4">
    <source>
        <dbReference type="ARBA" id="ARBA00022692"/>
    </source>
</evidence>
<reference evidence="8" key="1">
    <citation type="journal article" date="2021" name="PeerJ">
        <title>Extensive microbial diversity within the chicken gut microbiome revealed by metagenomics and culture.</title>
        <authorList>
            <person name="Gilroy R."/>
            <person name="Ravi A."/>
            <person name="Getino M."/>
            <person name="Pursley I."/>
            <person name="Horton D.L."/>
            <person name="Alikhan N.F."/>
            <person name="Baker D."/>
            <person name="Gharbi K."/>
            <person name="Hall N."/>
            <person name="Watson M."/>
            <person name="Adriaenssens E.M."/>
            <person name="Foster-Nyarko E."/>
            <person name="Jarju S."/>
            <person name="Secka A."/>
            <person name="Antonio M."/>
            <person name="Oren A."/>
            <person name="Chaudhuri R.R."/>
            <person name="La Ragione R."/>
            <person name="Hildebrand F."/>
            <person name="Pallen M.J."/>
        </authorList>
    </citation>
    <scope>NUCLEOTIDE SEQUENCE</scope>
    <source>
        <strain evidence="8">ChiGjej6B6-14162</strain>
    </source>
</reference>
<dbReference type="Proteomes" id="UP000886740">
    <property type="component" value="Unassembled WGS sequence"/>
</dbReference>
<evidence type="ECO:0000313" key="8">
    <source>
        <dbReference type="EMBL" id="HIX73850.1"/>
    </source>
</evidence>
<dbReference type="CDD" id="cd13134">
    <property type="entry name" value="MATE_like_8"/>
    <property type="match status" value="1"/>
</dbReference>
<keyword evidence="3" id="KW-1003">Cell membrane</keyword>
<dbReference type="InterPro" id="IPR047135">
    <property type="entry name" value="YsiQ"/>
</dbReference>
<keyword evidence="2" id="KW-0813">Transport</keyword>
<dbReference type="PIRSF" id="PIRSF006603">
    <property type="entry name" value="DinF"/>
    <property type="match status" value="1"/>
</dbReference>
<dbReference type="PANTHER" id="PTHR42925">
    <property type="entry name" value="MULTIDRUG AND TOXIN EFFLUX PROTEIN MATE FAMILY"/>
    <property type="match status" value="1"/>
</dbReference>
<feature type="transmembrane region" description="Helical" evidence="7">
    <location>
        <begin position="91"/>
        <end position="116"/>
    </location>
</feature>
<comment type="subcellular location">
    <subcellularLocation>
        <location evidence="1">Cell membrane</location>
        <topology evidence="1">Multi-pass membrane protein</topology>
    </subcellularLocation>
</comment>
<proteinExistence type="predicted"/>
<dbReference type="Pfam" id="PF01554">
    <property type="entry name" value="MatE"/>
    <property type="match status" value="2"/>
</dbReference>
<evidence type="ECO:0000256" key="6">
    <source>
        <dbReference type="ARBA" id="ARBA00023136"/>
    </source>
</evidence>
<dbReference type="InterPro" id="IPR002528">
    <property type="entry name" value="MATE_fam"/>
</dbReference>
<dbReference type="NCBIfam" id="TIGR00797">
    <property type="entry name" value="matE"/>
    <property type="match status" value="1"/>
</dbReference>